<keyword evidence="1" id="KW-0472">Membrane</keyword>
<keyword evidence="1" id="KW-0812">Transmembrane</keyword>
<accession>A0AAE1QKJ5</accession>
<reference evidence="2" key="1">
    <citation type="submission" date="2023-11" db="EMBL/GenBank/DDBJ databases">
        <title>Genome assemblies of two species of porcelain crab, Petrolisthes cinctipes and Petrolisthes manimaculis (Anomura: Porcellanidae).</title>
        <authorList>
            <person name="Angst P."/>
        </authorList>
    </citation>
    <scope>NUCLEOTIDE SEQUENCE</scope>
    <source>
        <strain evidence="2">PB745_02</strain>
        <tissue evidence="2">Gill</tissue>
    </source>
</reference>
<proteinExistence type="predicted"/>
<protein>
    <submittedName>
        <fullName evidence="2">Uncharacterized protein</fullName>
    </submittedName>
</protein>
<organism evidence="2 3">
    <name type="scientific">Petrolisthes manimaculis</name>
    <dbReference type="NCBI Taxonomy" id="1843537"/>
    <lineage>
        <taxon>Eukaryota</taxon>
        <taxon>Metazoa</taxon>
        <taxon>Ecdysozoa</taxon>
        <taxon>Arthropoda</taxon>
        <taxon>Crustacea</taxon>
        <taxon>Multicrustacea</taxon>
        <taxon>Malacostraca</taxon>
        <taxon>Eumalacostraca</taxon>
        <taxon>Eucarida</taxon>
        <taxon>Decapoda</taxon>
        <taxon>Pleocyemata</taxon>
        <taxon>Anomura</taxon>
        <taxon>Galatheoidea</taxon>
        <taxon>Porcellanidae</taxon>
        <taxon>Petrolisthes</taxon>
    </lineage>
</organism>
<dbReference type="Proteomes" id="UP001292094">
    <property type="component" value="Unassembled WGS sequence"/>
</dbReference>
<comment type="caution">
    <text evidence="2">The sequence shown here is derived from an EMBL/GenBank/DDBJ whole genome shotgun (WGS) entry which is preliminary data.</text>
</comment>
<dbReference type="AlphaFoldDB" id="A0AAE1QKJ5"/>
<evidence type="ECO:0000313" key="2">
    <source>
        <dbReference type="EMBL" id="KAK4326862.1"/>
    </source>
</evidence>
<evidence type="ECO:0000313" key="3">
    <source>
        <dbReference type="Proteomes" id="UP001292094"/>
    </source>
</evidence>
<keyword evidence="1" id="KW-1133">Transmembrane helix</keyword>
<gene>
    <name evidence="2" type="ORF">Pmani_002641</name>
</gene>
<evidence type="ECO:0000256" key="1">
    <source>
        <dbReference type="SAM" id="Phobius"/>
    </source>
</evidence>
<sequence length="76" mass="8602">MERTVRKINDFSQSLRRQGLVVGGGRSASQNNFNEFLFFSIVDPLVTIILLSRFLSPCTVLLSWSATVLFPLCTHR</sequence>
<name>A0AAE1QKJ5_9EUCA</name>
<keyword evidence="3" id="KW-1185">Reference proteome</keyword>
<dbReference type="EMBL" id="JAWZYT010000190">
    <property type="protein sequence ID" value="KAK4326862.1"/>
    <property type="molecule type" value="Genomic_DNA"/>
</dbReference>
<feature type="transmembrane region" description="Helical" evidence="1">
    <location>
        <begin position="36"/>
        <end position="55"/>
    </location>
</feature>